<gene>
    <name evidence="1" type="primary">orf06987</name>
    <name evidence="1" type="ORF">Q903MT_gene6933</name>
</gene>
<accession>A0A6B9XZI6</accession>
<dbReference type="EMBL" id="MK697707">
    <property type="protein sequence ID" value="QHR92885.1"/>
    <property type="molecule type" value="Genomic_DNA"/>
</dbReference>
<evidence type="ECO:0000313" key="1">
    <source>
        <dbReference type="EMBL" id="QHR92885.1"/>
    </source>
</evidence>
<keyword evidence="1" id="KW-0496">Mitochondrion</keyword>
<organism evidence="1">
    <name type="scientific">Picea sitchensis</name>
    <name type="common">Sitka spruce</name>
    <name type="synonym">Pinus sitchensis</name>
    <dbReference type="NCBI Taxonomy" id="3332"/>
    <lineage>
        <taxon>Eukaryota</taxon>
        <taxon>Viridiplantae</taxon>
        <taxon>Streptophyta</taxon>
        <taxon>Embryophyta</taxon>
        <taxon>Tracheophyta</taxon>
        <taxon>Spermatophyta</taxon>
        <taxon>Pinopsida</taxon>
        <taxon>Pinidae</taxon>
        <taxon>Conifers I</taxon>
        <taxon>Pinales</taxon>
        <taxon>Pinaceae</taxon>
        <taxon>Picea</taxon>
    </lineage>
</organism>
<dbReference type="AlphaFoldDB" id="A0A6B9XZI6"/>
<geneLocation type="mitochondrion" evidence="1"/>
<protein>
    <submittedName>
        <fullName evidence="1">Uncharacterized protein</fullName>
    </submittedName>
</protein>
<reference evidence="1" key="1">
    <citation type="submission" date="2019-03" db="EMBL/GenBank/DDBJ databases">
        <title>Largest Complete Mitochondrial Genome of a Gymnosperm, Sitka Spruce (Picea sitchensis), Indicates Complex Physical Structure.</title>
        <authorList>
            <person name="Jackman S.D."/>
            <person name="Coombe L."/>
            <person name="Warren R."/>
            <person name="Kirk H."/>
            <person name="Trinh E."/>
            <person name="McLeod T."/>
            <person name="Pleasance S."/>
            <person name="Pandoh P."/>
            <person name="Zhao Y."/>
            <person name="Coope R."/>
            <person name="Bousquet J."/>
            <person name="Bohlmann J.C."/>
            <person name="Jones S.J.M."/>
            <person name="Birol I."/>
        </authorList>
    </citation>
    <scope>NUCLEOTIDE SEQUENCE</scope>
    <source>
        <strain evidence="1">Q903</strain>
    </source>
</reference>
<name>A0A6B9XZI6_PICSI</name>
<sequence length="33" mass="3913">MGLLLHEQHNHRKNPLYVLELHQLLGKQLDINP</sequence>
<proteinExistence type="predicted"/>